<evidence type="ECO:0000313" key="2">
    <source>
        <dbReference type="EMBL" id="KAB1068482.1"/>
    </source>
</evidence>
<organism evidence="2 3">
    <name type="scientific">Methylobacterium planeticum</name>
    <dbReference type="NCBI Taxonomy" id="2615211"/>
    <lineage>
        <taxon>Bacteria</taxon>
        <taxon>Pseudomonadati</taxon>
        <taxon>Pseudomonadota</taxon>
        <taxon>Alphaproteobacteria</taxon>
        <taxon>Hyphomicrobiales</taxon>
        <taxon>Methylobacteriaceae</taxon>
        <taxon>Methylobacterium</taxon>
    </lineage>
</organism>
<sequence length="450" mass="50181">MPDLPARFAGLILAFAPLFVHRSWRHAQLLPIGAILTPGRRTVASALRIMGRAQDRRFVNVHRILNRAAWSPRAGGRILLGLLIAAFAPRGPVVMALDDTIERRRGKRIAAKGIYRDPVRSSDSHVVKASGLRWISLMLLAPIPWAGRIWALPFLTALVPSERACQERGRRHKPLLDVGRQLALQARRWLPGRDLVVVGDGSFSALLFLDAMRRARITAITRLRLDAALYEPAPPRPSGTIGRPRTKGARLPTLAATLVAKDTRWHAVVVSGWYGSAQRGIEVASGTAVWRHGGMPVVPIRWVLVRDPAHRFEAQALLCTDLACDPTQIVSWFVRRWSVEVTFQEVRAHLGVETQRQWSDTAVARTTPSLLALFSIVTLLAARLLARQRQRIAAAAWYPKPRPTFADALAAVRCAIWRERTLATSPRRRARTKPCFRLPAPWAYALFHAA</sequence>
<feature type="domain" description="Transposase IS701-like DDE" evidence="1">
    <location>
        <begin position="16"/>
        <end position="267"/>
    </location>
</feature>
<proteinExistence type="predicted"/>
<dbReference type="EMBL" id="VZZJ01000053">
    <property type="protein sequence ID" value="KAB1068482.1"/>
    <property type="molecule type" value="Genomic_DNA"/>
</dbReference>
<evidence type="ECO:0000259" key="1">
    <source>
        <dbReference type="Pfam" id="PF13546"/>
    </source>
</evidence>
<dbReference type="InterPro" id="IPR012337">
    <property type="entry name" value="RNaseH-like_sf"/>
</dbReference>
<dbReference type="Proteomes" id="UP000441523">
    <property type="component" value="Unassembled WGS sequence"/>
</dbReference>
<evidence type="ECO:0000313" key="3">
    <source>
        <dbReference type="Proteomes" id="UP000441523"/>
    </source>
</evidence>
<dbReference type="RefSeq" id="WP_150967026.1">
    <property type="nucleotide sequence ID" value="NZ_VZZJ01000053.1"/>
</dbReference>
<accession>A0A6N6MGG1</accession>
<protein>
    <submittedName>
        <fullName evidence="2">Transposase</fullName>
    </submittedName>
</protein>
<dbReference type="SUPFAM" id="SSF53098">
    <property type="entry name" value="Ribonuclease H-like"/>
    <property type="match status" value="1"/>
</dbReference>
<keyword evidence="3" id="KW-1185">Reference proteome</keyword>
<dbReference type="AlphaFoldDB" id="A0A6N6MGG1"/>
<dbReference type="InterPro" id="IPR038721">
    <property type="entry name" value="IS701-like_DDE_dom"/>
</dbReference>
<gene>
    <name evidence="2" type="ORF">F6X51_26860</name>
</gene>
<dbReference type="Pfam" id="PF13546">
    <property type="entry name" value="DDE_5"/>
    <property type="match status" value="1"/>
</dbReference>
<name>A0A6N6MGG1_9HYPH</name>
<reference evidence="2 3" key="1">
    <citation type="submission" date="2019-09" db="EMBL/GenBank/DDBJ databases">
        <title>YIM 132548 draft genome.</title>
        <authorList>
            <person name="Jiang L."/>
        </authorList>
    </citation>
    <scope>NUCLEOTIDE SEQUENCE [LARGE SCALE GENOMIC DNA]</scope>
    <source>
        <strain evidence="2 3">YIM 132548</strain>
    </source>
</reference>
<comment type="caution">
    <text evidence="2">The sequence shown here is derived from an EMBL/GenBank/DDBJ whole genome shotgun (WGS) entry which is preliminary data.</text>
</comment>